<dbReference type="SUPFAM" id="SSF53822">
    <property type="entry name" value="Periplasmic binding protein-like I"/>
    <property type="match status" value="1"/>
</dbReference>
<evidence type="ECO:0000256" key="4">
    <source>
        <dbReference type="SAM" id="SignalP"/>
    </source>
</evidence>
<sequence>MKYKLNRSTLLGIASVAATGFLLAGCTGGASSPGATPGSNDVSDLHVGFSTASMRDSLLKTWAESTCDAVVDAGGTCTISDAQADPGKQISDLQDLIAAGANFIIVNPVDAQGIVPAVENANRLDIPVITIDSTAEGGEVLTAVHVDNYAAGYEAARYCADQNAGQDVIKVAELEGQAGQANTINRHEGWQAGVEEFGLDVVFNQYTDWDTGKAEQATRDLLNSQPDIDCIWAHADGIILGATRALESSGISDVITIGMGMYGGGPEAIDAGSLTASWYMEPEKTGQAAAEAAIEYWENGTSEPDIAIEMTFVTKENVNDFPWN</sequence>
<comment type="subcellular location">
    <subcellularLocation>
        <location evidence="1">Cell envelope</location>
    </subcellularLocation>
</comment>
<protein>
    <submittedName>
        <fullName evidence="6">Sugar ABC transporter substrate-binding protein</fullName>
    </submittedName>
</protein>
<dbReference type="Pfam" id="PF13407">
    <property type="entry name" value="Peripla_BP_4"/>
    <property type="match status" value="1"/>
</dbReference>
<evidence type="ECO:0000256" key="2">
    <source>
        <dbReference type="ARBA" id="ARBA00007639"/>
    </source>
</evidence>
<dbReference type="PROSITE" id="PS51257">
    <property type="entry name" value="PROKAR_LIPOPROTEIN"/>
    <property type="match status" value="1"/>
</dbReference>
<accession>A0A7J5BA98</accession>
<dbReference type="InterPro" id="IPR025997">
    <property type="entry name" value="SBP_2_dom"/>
</dbReference>
<comment type="similarity">
    <text evidence="2">Belongs to the bacterial solute-binding protein 2 family.</text>
</comment>
<comment type="caution">
    <text evidence="6">The sequence shown here is derived from an EMBL/GenBank/DDBJ whole genome shotgun (WGS) entry which is preliminary data.</text>
</comment>
<dbReference type="GO" id="GO:0030313">
    <property type="term" value="C:cell envelope"/>
    <property type="evidence" value="ECO:0007669"/>
    <property type="project" value="UniProtKB-SubCell"/>
</dbReference>
<dbReference type="EMBL" id="WBKB01000005">
    <property type="protein sequence ID" value="KAB1642705.1"/>
    <property type="molecule type" value="Genomic_DNA"/>
</dbReference>
<feature type="chain" id="PRO_5039451889" evidence="4">
    <location>
        <begin position="25"/>
        <end position="324"/>
    </location>
</feature>
<evidence type="ECO:0000259" key="5">
    <source>
        <dbReference type="Pfam" id="PF13407"/>
    </source>
</evidence>
<dbReference type="RefSeq" id="WP_158052507.1">
    <property type="nucleotide sequence ID" value="NZ_WBKB01000005.1"/>
</dbReference>
<dbReference type="Gene3D" id="3.40.50.2300">
    <property type="match status" value="2"/>
</dbReference>
<reference evidence="6 7" key="1">
    <citation type="submission" date="2019-09" db="EMBL/GenBank/DDBJ databases">
        <title>Phylogeny of genus Pseudoclavibacter and closely related genus.</title>
        <authorList>
            <person name="Li Y."/>
        </authorList>
    </citation>
    <scope>NUCLEOTIDE SEQUENCE [LARGE SCALE GENOMIC DNA]</scope>
    <source>
        <strain evidence="6 7">KCTC 13959</strain>
    </source>
</reference>
<dbReference type="GO" id="GO:0030246">
    <property type="term" value="F:carbohydrate binding"/>
    <property type="evidence" value="ECO:0007669"/>
    <property type="project" value="UniProtKB-ARBA"/>
</dbReference>
<proteinExistence type="inferred from homology"/>
<name>A0A7J5BA98_9MICO</name>
<dbReference type="Proteomes" id="UP000433493">
    <property type="component" value="Unassembled WGS sequence"/>
</dbReference>
<keyword evidence="7" id="KW-1185">Reference proteome</keyword>
<organism evidence="6 7">
    <name type="scientific">Gulosibacter chungangensis</name>
    <dbReference type="NCBI Taxonomy" id="979746"/>
    <lineage>
        <taxon>Bacteria</taxon>
        <taxon>Bacillati</taxon>
        <taxon>Actinomycetota</taxon>
        <taxon>Actinomycetes</taxon>
        <taxon>Micrococcales</taxon>
        <taxon>Microbacteriaceae</taxon>
        <taxon>Gulosibacter</taxon>
    </lineage>
</organism>
<dbReference type="CDD" id="cd01536">
    <property type="entry name" value="PBP1_ABC_sugar_binding-like"/>
    <property type="match status" value="1"/>
</dbReference>
<evidence type="ECO:0000313" key="6">
    <source>
        <dbReference type="EMBL" id="KAB1642705.1"/>
    </source>
</evidence>
<dbReference type="PANTHER" id="PTHR46847">
    <property type="entry name" value="D-ALLOSE-BINDING PERIPLASMIC PROTEIN-RELATED"/>
    <property type="match status" value="1"/>
</dbReference>
<gene>
    <name evidence="6" type="ORF">F8O05_09605</name>
</gene>
<dbReference type="InterPro" id="IPR028082">
    <property type="entry name" value="Peripla_BP_I"/>
</dbReference>
<dbReference type="AlphaFoldDB" id="A0A7J5BA98"/>
<evidence type="ECO:0000256" key="1">
    <source>
        <dbReference type="ARBA" id="ARBA00004196"/>
    </source>
</evidence>
<dbReference type="OrthoDB" id="9813037at2"/>
<keyword evidence="3 4" id="KW-0732">Signal</keyword>
<feature type="signal peptide" evidence="4">
    <location>
        <begin position="1"/>
        <end position="24"/>
    </location>
</feature>
<evidence type="ECO:0000256" key="3">
    <source>
        <dbReference type="ARBA" id="ARBA00022729"/>
    </source>
</evidence>
<feature type="domain" description="Periplasmic binding protein" evidence="5">
    <location>
        <begin position="48"/>
        <end position="298"/>
    </location>
</feature>
<dbReference type="PANTHER" id="PTHR46847:SF1">
    <property type="entry name" value="D-ALLOSE-BINDING PERIPLASMIC PROTEIN-RELATED"/>
    <property type="match status" value="1"/>
</dbReference>
<evidence type="ECO:0000313" key="7">
    <source>
        <dbReference type="Proteomes" id="UP000433493"/>
    </source>
</evidence>